<dbReference type="EMBL" id="BGPR01126283">
    <property type="protein sequence ID" value="GBN34364.1"/>
    <property type="molecule type" value="Genomic_DNA"/>
</dbReference>
<dbReference type="InterPro" id="IPR032675">
    <property type="entry name" value="LRR_dom_sf"/>
</dbReference>
<organism evidence="2 4">
    <name type="scientific">Araneus ventricosus</name>
    <name type="common">Orbweaver spider</name>
    <name type="synonym">Epeira ventricosa</name>
    <dbReference type="NCBI Taxonomy" id="182803"/>
    <lineage>
        <taxon>Eukaryota</taxon>
        <taxon>Metazoa</taxon>
        <taxon>Ecdysozoa</taxon>
        <taxon>Arthropoda</taxon>
        <taxon>Chelicerata</taxon>
        <taxon>Arachnida</taxon>
        <taxon>Araneae</taxon>
        <taxon>Araneomorphae</taxon>
        <taxon>Entelegynae</taxon>
        <taxon>Araneoidea</taxon>
        <taxon>Araneidae</taxon>
        <taxon>Araneus</taxon>
    </lineage>
</organism>
<evidence type="ECO:0008006" key="5">
    <source>
        <dbReference type="Google" id="ProtNLM"/>
    </source>
</evidence>
<name>A0A4Y2N6W6_ARAVE</name>
<evidence type="ECO:0000256" key="1">
    <source>
        <dbReference type="SAM" id="SignalP"/>
    </source>
</evidence>
<keyword evidence="4" id="KW-1185">Reference proteome</keyword>
<gene>
    <name evidence="3" type="ORF">AVEN_211505_1</name>
    <name evidence="2" type="ORF">AVEN_223405_1</name>
</gene>
<protein>
    <recommendedName>
        <fullName evidence="5">LRRNT domain-containing protein</fullName>
    </recommendedName>
</protein>
<evidence type="ECO:0000313" key="2">
    <source>
        <dbReference type="EMBL" id="GBN34364.1"/>
    </source>
</evidence>
<evidence type="ECO:0000313" key="3">
    <source>
        <dbReference type="EMBL" id="GBN34394.1"/>
    </source>
</evidence>
<dbReference type="SUPFAM" id="SSF52058">
    <property type="entry name" value="L domain-like"/>
    <property type="match status" value="1"/>
</dbReference>
<dbReference type="OrthoDB" id="6419265at2759"/>
<keyword evidence="1" id="KW-0732">Signal</keyword>
<dbReference type="Proteomes" id="UP000499080">
    <property type="component" value="Unassembled WGS sequence"/>
</dbReference>
<dbReference type="Gene3D" id="3.80.10.10">
    <property type="entry name" value="Ribonuclease Inhibitor"/>
    <property type="match status" value="1"/>
</dbReference>
<comment type="caution">
    <text evidence="2">The sequence shown here is derived from an EMBL/GenBank/DDBJ whole genome shotgun (WGS) entry which is preliminary data.</text>
</comment>
<accession>A0A4Y2N6W6</accession>
<dbReference type="AlphaFoldDB" id="A0A4Y2N6W6"/>
<feature type="chain" id="PRO_5036129154" description="LRRNT domain-containing protein" evidence="1">
    <location>
        <begin position="21"/>
        <end position="217"/>
    </location>
</feature>
<dbReference type="EMBL" id="BGPR01126295">
    <property type="protein sequence ID" value="GBN34394.1"/>
    <property type="molecule type" value="Genomic_DNA"/>
</dbReference>
<reference evidence="2 4" key="1">
    <citation type="journal article" date="2019" name="Sci. Rep.">
        <title>Orb-weaving spider Araneus ventricosus genome elucidates the spidroin gene catalogue.</title>
        <authorList>
            <person name="Kono N."/>
            <person name="Nakamura H."/>
            <person name="Ohtoshi R."/>
            <person name="Moran D.A.P."/>
            <person name="Shinohara A."/>
            <person name="Yoshida Y."/>
            <person name="Fujiwara M."/>
            <person name="Mori M."/>
            <person name="Tomita M."/>
            <person name="Arakawa K."/>
        </authorList>
    </citation>
    <scope>NUCLEOTIDE SEQUENCE [LARGE SCALE GENOMIC DNA]</scope>
</reference>
<evidence type="ECO:0000313" key="4">
    <source>
        <dbReference type="Proteomes" id="UP000499080"/>
    </source>
</evidence>
<sequence length="217" mass="24480">MLQTSVAILFLAVLLGTVVAICPPDILTRPCTCTQNDGNFLRCENITETIVLNAVFLRTGVVPFSHLQLVNVTFESIPARSLITKQIKTIGIVDSNLTTLFNRPPPPLNILRAINLMNVNFQEPFPWNQFKPLKNLILFAAIGVKIPVLDHSFKDNVNKDLTYFALSNTSTVHIDDGVLSKFTNLEDVRIEKNSLTIYKRNYFSRPSNIIILYLEYV</sequence>
<proteinExistence type="predicted"/>
<feature type="signal peptide" evidence="1">
    <location>
        <begin position="1"/>
        <end position="20"/>
    </location>
</feature>